<dbReference type="EMBL" id="CAXITT010000441">
    <property type="protein sequence ID" value="CAL1541592.1"/>
    <property type="molecule type" value="Genomic_DNA"/>
</dbReference>
<protein>
    <submittedName>
        <fullName evidence="2">Uncharacterized protein</fullName>
    </submittedName>
</protein>
<dbReference type="AlphaFoldDB" id="A0AAV2I6L5"/>
<keyword evidence="1" id="KW-0812">Transmembrane</keyword>
<feature type="transmembrane region" description="Helical" evidence="1">
    <location>
        <begin position="83"/>
        <end position="105"/>
    </location>
</feature>
<evidence type="ECO:0000313" key="2">
    <source>
        <dbReference type="EMBL" id="CAL1541592.1"/>
    </source>
</evidence>
<name>A0AAV2I6L5_LYMST</name>
<gene>
    <name evidence="2" type="ORF">GSLYS_00015198001</name>
</gene>
<sequence>MSTEDEFLKDSIPTQYPGSIVGPGSTINVTTLGPEYVATQHHGPNIESGGINTVTTLLPENLTLITTKTTTVSETEEVSRTMIGVYTVLSFLCLGLIILMAIFLAKKFHKKSSVAAPQSTHGNSPI</sequence>
<evidence type="ECO:0000256" key="1">
    <source>
        <dbReference type="SAM" id="Phobius"/>
    </source>
</evidence>
<accession>A0AAV2I6L5</accession>
<comment type="caution">
    <text evidence="2">The sequence shown here is derived from an EMBL/GenBank/DDBJ whole genome shotgun (WGS) entry which is preliminary data.</text>
</comment>
<keyword evidence="1" id="KW-1133">Transmembrane helix</keyword>
<dbReference type="Proteomes" id="UP001497497">
    <property type="component" value="Unassembled WGS sequence"/>
</dbReference>
<proteinExistence type="predicted"/>
<evidence type="ECO:0000313" key="3">
    <source>
        <dbReference type="Proteomes" id="UP001497497"/>
    </source>
</evidence>
<reference evidence="2 3" key="1">
    <citation type="submission" date="2024-04" db="EMBL/GenBank/DDBJ databases">
        <authorList>
            <consortium name="Genoscope - CEA"/>
            <person name="William W."/>
        </authorList>
    </citation>
    <scope>NUCLEOTIDE SEQUENCE [LARGE SCALE GENOMIC DNA]</scope>
</reference>
<keyword evidence="1" id="KW-0472">Membrane</keyword>
<organism evidence="2 3">
    <name type="scientific">Lymnaea stagnalis</name>
    <name type="common">Great pond snail</name>
    <name type="synonym">Helix stagnalis</name>
    <dbReference type="NCBI Taxonomy" id="6523"/>
    <lineage>
        <taxon>Eukaryota</taxon>
        <taxon>Metazoa</taxon>
        <taxon>Spiralia</taxon>
        <taxon>Lophotrochozoa</taxon>
        <taxon>Mollusca</taxon>
        <taxon>Gastropoda</taxon>
        <taxon>Heterobranchia</taxon>
        <taxon>Euthyneura</taxon>
        <taxon>Panpulmonata</taxon>
        <taxon>Hygrophila</taxon>
        <taxon>Lymnaeoidea</taxon>
        <taxon>Lymnaeidae</taxon>
        <taxon>Lymnaea</taxon>
    </lineage>
</organism>
<keyword evidence="3" id="KW-1185">Reference proteome</keyword>